<dbReference type="OrthoDB" id="9717164at2759"/>
<sequence>MLEKRNDEVYVFGAYDGLHGPHQVFYVEVCTLLKYNSLESLAEAPKNAITKFESFSVSGTFNSSHVFPEVLLSGVKLAPELFECFECVLVCK</sequence>
<dbReference type="InterPro" id="IPR040154">
    <property type="entry name" value="Biotinidase/VNN"/>
</dbReference>
<keyword evidence="1" id="KW-0378">Hydrolase</keyword>
<feature type="domain" description="Vanin C-terminal" evidence="2">
    <location>
        <begin position="4"/>
        <end position="77"/>
    </location>
</feature>
<protein>
    <recommendedName>
        <fullName evidence="2">Vanin C-terminal domain-containing protein</fullName>
    </recommendedName>
</protein>
<reference evidence="4" key="1">
    <citation type="journal article" date="2017" name="Nat. Commun.">
        <title>The North American bullfrog draft genome provides insight into hormonal regulation of long noncoding RNA.</title>
        <authorList>
            <person name="Hammond S.A."/>
            <person name="Warren R.L."/>
            <person name="Vandervalk B.P."/>
            <person name="Kucuk E."/>
            <person name="Khan H."/>
            <person name="Gibb E.A."/>
            <person name="Pandoh P."/>
            <person name="Kirk H."/>
            <person name="Zhao Y."/>
            <person name="Jones M."/>
            <person name="Mungall A.J."/>
            <person name="Coope R."/>
            <person name="Pleasance S."/>
            <person name="Moore R.A."/>
            <person name="Holt R.A."/>
            <person name="Round J.M."/>
            <person name="Ohora S."/>
            <person name="Walle B.V."/>
            <person name="Veldhoen N."/>
            <person name="Helbing C.C."/>
            <person name="Birol I."/>
        </authorList>
    </citation>
    <scope>NUCLEOTIDE SEQUENCE [LARGE SCALE GENOMIC DNA]</scope>
</reference>
<evidence type="ECO:0000313" key="4">
    <source>
        <dbReference type="Proteomes" id="UP000228934"/>
    </source>
</evidence>
<evidence type="ECO:0000313" key="3">
    <source>
        <dbReference type="EMBL" id="PIO33583.1"/>
    </source>
</evidence>
<dbReference type="EMBL" id="KV928660">
    <property type="protein sequence ID" value="PIO33583.1"/>
    <property type="molecule type" value="Genomic_DNA"/>
</dbReference>
<dbReference type="GO" id="GO:0017159">
    <property type="term" value="F:pantetheine hydrolase activity"/>
    <property type="evidence" value="ECO:0007669"/>
    <property type="project" value="TreeGrafter"/>
</dbReference>
<dbReference type="Pfam" id="PF19018">
    <property type="entry name" value="Vanin_C"/>
    <property type="match status" value="1"/>
</dbReference>
<dbReference type="InterPro" id="IPR043957">
    <property type="entry name" value="Vanin_C"/>
</dbReference>
<dbReference type="GO" id="GO:0015939">
    <property type="term" value="P:pantothenate metabolic process"/>
    <property type="evidence" value="ECO:0007669"/>
    <property type="project" value="TreeGrafter"/>
</dbReference>
<gene>
    <name evidence="3" type="ORF">AB205_0081760</name>
</gene>
<accession>A0A2G9S295</accession>
<dbReference type="AlphaFoldDB" id="A0A2G9S295"/>
<name>A0A2G9S295_AQUCT</name>
<dbReference type="PANTHER" id="PTHR10609:SF27">
    <property type="entry name" value="CN HYDROLASE DOMAIN-CONTAINING PROTEIN-RELATED"/>
    <property type="match status" value="1"/>
</dbReference>
<dbReference type="PANTHER" id="PTHR10609">
    <property type="entry name" value="BIOTINIDASE-RELATED"/>
    <property type="match status" value="1"/>
</dbReference>
<evidence type="ECO:0000256" key="1">
    <source>
        <dbReference type="ARBA" id="ARBA00022801"/>
    </source>
</evidence>
<evidence type="ECO:0000259" key="2">
    <source>
        <dbReference type="Pfam" id="PF19018"/>
    </source>
</evidence>
<proteinExistence type="predicted"/>
<organism evidence="3 4">
    <name type="scientific">Aquarana catesbeiana</name>
    <name type="common">American bullfrog</name>
    <name type="synonym">Rana catesbeiana</name>
    <dbReference type="NCBI Taxonomy" id="8400"/>
    <lineage>
        <taxon>Eukaryota</taxon>
        <taxon>Metazoa</taxon>
        <taxon>Chordata</taxon>
        <taxon>Craniata</taxon>
        <taxon>Vertebrata</taxon>
        <taxon>Euteleostomi</taxon>
        <taxon>Amphibia</taxon>
        <taxon>Batrachia</taxon>
        <taxon>Anura</taxon>
        <taxon>Neobatrachia</taxon>
        <taxon>Ranoidea</taxon>
        <taxon>Ranidae</taxon>
        <taxon>Aquarana</taxon>
    </lineage>
</organism>
<dbReference type="Proteomes" id="UP000228934">
    <property type="component" value="Unassembled WGS sequence"/>
</dbReference>
<keyword evidence="4" id="KW-1185">Reference proteome</keyword>